<dbReference type="RefSeq" id="WP_218472658.1">
    <property type="nucleotide sequence ID" value="NZ_BAABJN010000009.1"/>
</dbReference>
<name>A0ABX8RQA1_NOCIO</name>
<keyword evidence="2" id="KW-1185">Reference proteome</keyword>
<evidence type="ECO:0000313" key="1">
    <source>
        <dbReference type="EMBL" id="QXN91808.1"/>
    </source>
</evidence>
<organism evidence="1 2">
    <name type="scientific">Nocardia iowensis</name>
    <dbReference type="NCBI Taxonomy" id="204891"/>
    <lineage>
        <taxon>Bacteria</taxon>
        <taxon>Bacillati</taxon>
        <taxon>Actinomycetota</taxon>
        <taxon>Actinomycetes</taxon>
        <taxon>Mycobacteriales</taxon>
        <taxon>Nocardiaceae</taxon>
        <taxon>Nocardia</taxon>
    </lineage>
</organism>
<sequence length="58" mass="6525">MSDNPTCTARALPTDLDLEHAHRMMQVHRSCPRSCPTRQAALEMLVATGHYRLSSRFG</sequence>
<gene>
    <name evidence="1" type="ORF">KV110_00960</name>
</gene>
<evidence type="ECO:0000313" key="2">
    <source>
        <dbReference type="Proteomes" id="UP000694257"/>
    </source>
</evidence>
<protein>
    <submittedName>
        <fullName evidence="1">Uncharacterized protein</fullName>
    </submittedName>
</protein>
<reference evidence="1 2" key="1">
    <citation type="submission" date="2021-07" db="EMBL/GenBank/DDBJ databases">
        <title>Whole Genome Sequence of Nocardia Iowensis.</title>
        <authorList>
            <person name="Lamm A."/>
            <person name="Collins-Fairclough A.M."/>
            <person name="Bunk B."/>
            <person name="Sproer C."/>
        </authorList>
    </citation>
    <scope>NUCLEOTIDE SEQUENCE [LARGE SCALE GENOMIC DNA]</scope>
    <source>
        <strain evidence="1 2">NRRL 5646</strain>
    </source>
</reference>
<accession>A0ABX8RQA1</accession>
<dbReference type="EMBL" id="CP078145">
    <property type="protein sequence ID" value="QXN91808.1"/>
    <property type="molecule type" value="Genomic_DNA"/>
</dbReference>
<proteinExistence type="predicted"/>
<dbReference type="Proteomes" id="UP000694257">
    <property type="component" value="Chromosome"/>
</dbReference>